<keyword evidence="4" id="KW-1003">Cell membrane</keyword>
<evidence type="ECO:0000256" key="5">
    <source>
        <dbReference type="ARBA" id="ARBA00022519"/>
    </source>
</evidence>
<dbReference type="PANTHER" id="PTHR33529:SF7">
    <property type="entry name" value="LIPOPOLYSACCHARIDE EXPORT SYSTEM PERMEASE PROTEIN LPTF"/>
    <property type="match status" value="1"/>
</dbReference>
<dbReference type="InterPro" id="IPR005495">
    <property type="entry name" value="LptG/LptF_permease"/>
</dbReference>
<keyword evidence="8 9" id="KW-0472">Membrane</keyword>
<protein>
    <recommendedName>
        <fullName evidence="2">Lipopolysaccharide export system permease protein LptF</fullName>
    </recommendedName>
</protein>
<feature type="transmembrane region" description="Helical" evidence="9">
    <location>
        <begin position="56"/>
        <end position="81"/>
    </location>
</feature>
<dbReference type="OrthoDB" id="9778062at2"/>
<dbReference type="KEGG" id="otk:C6570_11275"/>
<feature type="transmembrane region" description="Helical" evidence="9">
    <location>
        <begin position="265"/>
        <end position="285"/>
    </location>
</feature>
<evidence type="ECO:0000256" key="3">
    <source>
        <dbReference type="ARBA" id="ARBA00022448"/>
    </source>
</evidence>
<feature type="transmembrane region" description="Helical" evidence="9">
    <location>
        <begin position="325"/>
        <end position="347"/>
    </location>
</feature>
<keyword evidence="5" id="KW-0997">Cell inner membrane</keyword>
<dbReference type="NCBIfam" id="TIGR04407">
    <property type="entry name" value="LptF_YjgP"/>
    <property type="match status" value="1"/>
</dbReference>
<keyword evidence="7 9" id="KW-1133">Transmembrane helix</keyword>
<evidence type="ECO:0000256" key="7">
    <source>
        <dbReference type="ARBA" id="ARBA00022989"/>
    </source>
</evidence>
<dbReference type="RefSeq" id="WP_106703296.1">
    <property type="nucleotide sequence ID" value="NZ_CP027666.1"/>
</dbReference>
<evidence type="ECO:0000256" key="6">
    <source>
        <dbReference type="ARBA" id="ARBA00022692"/>
    </source>
</evidence>
<feature type="transmembrane region" description="Helical" evidence="9">
    <location>
        <begin position="12"/>
        <end position="36"/>
    </location>
</feature>
<dbReference type="Pfam" id="PF03739">
    <property type="entry name" value="LptF_LptG"/>
    <property type="match status" value="1"/>
</dbReference>
<evidence type="ECO:0000256" key="4">
    <source>
        <dbReference type="ARBA" id="ARBA00022475"/>
    </source>
</evidence>
<gene>
    <name evidence="10" type="primary">lptF</name>
    <name evidence="10" type="ORF">C6570_11275</name>
</gene>
<evidence type="ECO:0000313" key="10">
    <source>
        <dbReference type="EMBL" id="AVO34744.1"/>
    </source>
</evidence>
<evidence type="ECO:0000256" key="8">
    <source>
        <dbReference type="ARBA" id="ARBA00023136"/>
    </source>
</evidence>
<organism evidence="10 11">
    <name type="scientific">Ottowia oryzae</name>
    <dbReference type="NCBI Taxonomy" id="2109914"/>
    <lineage>
        <taxon>Bacteria</taxon>
        <taxon>Pseudomonadati</taxon>
        <taxon>Pseudomonadota</taxon>
        <taxon>Betaproteobacteria</taxon>
        <taxon>Burkholderiales</taxon>
        <taxon>Comamonadaceae</taxon>
        <taxon>Ottowia</taxon>
    </lineage>
</organism>
<evidence type="ECO:0000256" key="2">
    <source>
        <dbReference type="ARBA" id="ARBA00014213"/>
    </source>
</evidence>
<feature type="transmembrane region" description="Helical" evidence="9">
    <location>
        <begin position="297"/>
        <end position="319"/>
    </location>
</feature>
<dbReference type="PANTHER" id="PTHR33529">
    <property type="entry name" value="SLR0882 PROTEIN-RELATED"/>
    <property type="match status" value="1"/>
</dbReference>
<evidence type="ECO:0000313" key="11">
    <source>
        <dbReference type="Proteomes" id="UP000239709"/>
    </source>
</evidence>
<dbReference type="GO" id="GO:0055085">
    <property type="term" value="P:transmembrane transport"/>
    <property type="evidence" value="ECO:0007669"/>
    <property type="project" value="InterPro"/>
</dbReference>
<proteinExistence type="predicted"/>
<dbReference type="EMBL" id="CP027666">
    <property type="protein sequence ID" value="AVO34744.1"/>
    <property type="molecule type" value="Genomic_DNA"/>
</dbReference>
<keyword evidence="3" id="KW-0813">Transport</keyword>
<keyword evidence="11" id="KW-1185">Reference proteome</keyword>
<dbReference type="GO" id="GO:0015920">
    <property type="term" value="P:lipopolysaccharide transport"/>
    <property type="evidence" value="ECO:0007669"/>
    <property type="project" value="TreeGrafter"/>
</dbReference>
<dbReference type="Proteomes" id="UP000239709">
    <property type="component" value="Chromosome"/>
</dbReference>
<accession>A0A2S0MFS8</accession>
<dbReference type="GO" id="GO:0043190">
    <property type="term" value="C:ATP-binding cassette (ABC) transporter complex"/>
    <property type="evidence" value="ECO:0007669"/>
    <property type="project" value="InterPro"/>
</dbReference>
<comment type="subcellular location">
    <subcellularLocation>
        <location evidence="1">Cell inner membrane</location>
        <topology evidence="1">Multi-pass membrane protein</topology>
    </subcellularLocation>
</comment>
<feature type="transmembrane region" description="Helical" evidence="9">
    <location>
        <begin position="102"/>
        <end position="123"/>
    </location>
</feature>
<evidence type="ECO:0000256" key="1">
    <source>
        <dbReference type="ARBA" id="ARBA00004429"/>
    </source>
</evidence>
<keyword evidence="6 9" id="KW-0812">Transmembrane</keyword>
<evidence type="ECO:0000256" key="9">
    <source>
        <dbReference type="SAM" id="Phobius"/>
    </source>
</evidence>
<name>A0A2S0MFS8_9BURK</name>
<dbReference type="InterPro" id="IPR030922">
    <property type="entry name" value="LptF"/>
</dbReference>
<sequence length="368" mass="40142">MLFDSSLRKELGRSFGATLVVLVTIVVTVMLIRTLGQASVGRVNPSEVMLVMGYTVLGHLPTILTLSLFVAITATLTRMYASSEMVVWFSCGQSLMSFLRPVLRFAAPVLLGIAVLAIFVWPWSNHQIRELRDRFQGRNDIERVAPGRFIESSGGQRVFFIDKDTADAQSGNNIFIASNERGKETVTTAASGHLATLKGERYLVLEKGNRMETETATGQTRVSEFAEYGNRINSGPQGPTDNNSPTMKPTLVLLTQPDAANLAELSWRLGLMLAAINCVLIAVAATRVNPRVGRSGGLVFSLFAFATYYNLLSVGQSWIGNGRIGIVPFLILLHGGIFALSMGWLLARSGDWFSRLRPRRRAASGGTV</sequence>
<dbReference type="AlphaFoldDB" id="A0A2S0MFS8"/>
<reference evidence="10 11" key="1">
    <citation type="submission" date="2018-03" db="EMBL/GenBank/DDBJ databases">
        <title>Genome sequencing of Ottowia sp.</title>
        <authorList>
            <person name="Kim S.-J."/>
            <person name="Heo J."/>
            <person name="Kwon S.-W."/>
        </authorList>
    </citation>
    <scope>NUCLEOTIDE SEQUENCE [LARGE SCALE GENOMIC DNA]</scope>
    <source>
        <strain evidence="10 11">KADR8-3</strain>
    </source>
</reference>